<feature type="domain" description="BLUF" evidence="1">
    <location>
        <begin position="4"/>
        <end position="95"/>
    </location>
</feature>
<reference evidence="2" key="1">
    <citation type="journal article" date="2014" name="Int. J. Syst. Evol. Microbiol.">
        <title>Complete genome of a new Firmicutes species belonging to the dominant human colonic microbiota ('Ruminococcus bicirculans') reveals two chromosomes and a selective capacity to utilize plant glucans.</title>
        <authorList>
            <consortium name="NISC Comparative Sequencing Program"/>
            <person name="Wegmann U."/>
            <person name="Louis P."/>
            <person name="Goesmann A."/>
            <person name="Henrissat B."/>
            <person name="Duncan S.H."/>
            <person name="Flint H.J."/>
        </authorList>
    </citation>
    <scope>NUCLEOTIDE SEQUENCE</scope>
    <source>
        <strain evidence="2">NBRC 107169</strain>
    </source>
</reference>
<reference evidence="2" key="2">
    <citation type="submission" date="2023-01" db="EMBL/GenBank/DDBJ databases">
        <title>Draft genome sequence of Maritalea porphyrae strain NBRC 107169.</title>
        <authorList>
            <person name="Sun Q."/>
            <person name="Mori K."/>
        </authorList>
    </citation>
    <scope>NUCLEOTIDE SEQUENCE</scope>
    <source>
        <strain evidence="2">NBRC 107169</strain>
    </source>
</reference>
<gene>
    <name evidence="2" type="ORF">GCM10007879_20650</name>
</gene>
<name>A0ABQ5URC4_9HYPH</name>
<proteinExistence type="predicted"/>
<dbReference type="PROSITE" id="PS50925">
    <property type="entry name" value="BLUF"/>
    <property type="match status" value="1"/>
</dbReference>
<organism evidence="2 3">
    <name type="scientific">Maritalea porphyrae</name>
    <dbReference type="NCBI Taxonomy" id="880732"/>
    <lineage>
        <taxon>Bacteria</taxon>
        <taxon>Pseudomonadati</taxon>
        <taxon>Pseudomonadota</taxon>
        <taxon>Alphaproteobacteria</taxon>
        <taxon>Hyphomicrobiales</taxon>
        <taxon>Devosiaceae</taxon>
        <taxon>Maritalea</taxon>
    </lineage>
</organism>
<dbReference type="EMBL" id="BSNI01000002">
    <property type="protein sequence ID" value="GLQ17816.1"/>
    <property type="molecule type" value="Genomic_DNA"/>
</dbReference>
<evidence type="ECO:0000313" key="2">
    <source>
        <dbReference type="EMBL" id="GLQ17816.1"/>
    </source>
</evidence>
<keyword evidence="3" id="KW-1185">Reference proteome</keyword>
<comment type="caution">
    <text evidence="2">The sequence shown here is derived from an EMBL/GenBank/DDBJ whole genome shotgun (WGS) entry which is preliminary data.</text>
</comment>
<sequence length="151" mass="17391">MLQPFQIIYASLANRRLTQDEIRDLLHIARKNNQSVDVGGMLVYHDNCFLQVLEGPRIAVEAIYMRVKTDPRHRNVKLLLRCGISETEFGDWSMAYVDTDGKNKGLKGYVDYLDQLDKQIVSDSQAMRVLSRFKKGDWRDLVLEEVADKSA</sequence>
<evidence type="ECO:0000313" key="3">
    <source>
        <dbReference type="Proteomes" id="UP001161405"/>
    </source>
</evidence>
<dbReference type="Pfam" id="PF04940">
    <property type="entry name" value="BLUF"/>
    <property type="match status" value="1"/>
</dbReference>
<evidence type="ECO:0000259" key="1">
    <source>
        <dbReference type="PROSITE" id="PS50925"/>
    </source>
</evidence>
<dbReference type="SUPFAM" id="SSF54975">
    <property type="entry name" value="Acylphosphatase/BLUF domain-like"/>
    <property type="match status" value="1"/>
</dbReference>
<dbReference type="Gene3D" id="3.30.70.100">
    <property type="match status" value="1"/>
</dbReference>
<dbReference type="InterPro" id="IPR007024">
    <property type="entry name" value="BLUF_domain"/>
</dbReference>
<dbReference type="SMART" id="SM01034">
    <property type="entry name" value="BLUF"/>
    <property type="match status" value="1"/>
</dbReference>
<dbReference type="Proteomes" id="UP001161405">
    <property type="component" value="Unassembled WGS sequence"/>
</dbReference>
<protein>
    <recommendedName>
        <fullName evidence="1">BLUF domain-containing protein</fullName>
    </recommendedName>
</protein>
<dbReference type="InterPro" id="IPR036046">
    <property type="entry name" value="Acylphosphatase-like_dom_sf"/>
</dbReference>
<accession>A0ABQ5URC4</accession>